<proteinExistence type="predicted"/>
<evidence type="ECO:0000313" key="1">
    <source>
        <dbReference type="EMBL" id="MBX71118.1"/>
    </source>
</evidence>
<dbReference type="AlphaFoldDB" id="A0A2P2QVX8"/>
<sequence>MLFEEDTYNVGVFVKNCCCFIVKYFNVSDVLFLFTMTMDIL</sequence>
<name>A0A2P2QVX8_RHIMU</name>
<accession>A0A2P2QVX8</accession>
<protein>
    <submittedName>
        <fullName evidence="1">Uncharacterized protein</fullName>
    </submittedName>
</protein>
<organism evidence="1">
    <name type="scientific">Rhizophora mucronata</name>
    <name type="common">Asiatic mangrove</name>
    <dbReference type="NCBI Taxonomy" id="61149"/>
    <lineage>
        <taxon>Eukaryota</taxon>
        <taxon>Viridiplantae</taxon>
        <taxon>Streptophyta</taxon>
        <taxon>Embryophyta</taxon>
        <taxon>Tracheophyta</taxon>
        <taxon>Spermatophyta</taxon>
        <taxon>Magnoliopsida</taxon>
        <taxon>eudicotyledons</taxon>
        <taxon>Gunneridae</taxon>
        <taxon>Pentapetalae</taxon>
        <taxon>rosids</taxon>
        <taxon>fabids</taxon>
        <taxon>Malpighiales</taxon>
        <taxon>Rhizophoraceae</taxon>
        <taxon>Rhizophora</taxon>
    </lineage>
</organism>
<reference evidence="1" key="1">
    <citation type="submission" date="2018-02" db="EMBL/GenBank/DDBJ databases">
        <title>Rhizophora mucronata_Transcriptome.</title>
        <authorList>
            <person name="Meera S.P."/>
            <person name="Sreeshan A."/>
            <person name="Augustine A."/>
        </authorList>
    </citation>
    <scope>NUCLEOTIDE SEQUENCE</scope>
    <source>
        <tissue evidence="1">Leaf</tissue>
    </source>
</reference>
<dbReference type="EMBL" id="GGEC01090634">
    <property type="protein sequence ID" value="MBX71118.1"/>
    <property type="molecule type" value="Transcribed_RNA"/>
</dbReference>